<feature type="transmembrane region" description="Helical" evidence="7">
    <location>
        <begin position="66"/>
        <end position="86"/>
    </location>
</feature>
<evidence type="ECO:0000256" key="3">
    <source>
        <dbReference type="ARBA" id="ARBA00022475"/>
    </source>
</evidence>
<evidence type="ECO:0000256" key="2">
    <source>
        <dbReference type="ARBA" id="ARBA00022448"/>
    </source>
</evidence>
<dbReference type="EMBL" id="JAMKFE010000002">
    <property type="protein sequence ID" value="MCM5678665.1"/>
    <property type="molecule type" value="Genomic_DNA"/>
</dbReference>
<keyword evidence="2 7" id="KW-0813">Transport</keyword>
<proteinExistence type="inferred from homology"/>
<keyword evidence="4 7" id="KW-0812">Transmembrane</keyword>
<dbReference type="Gene3D" id="1.10.3720.10">
    <property type="entry name" value="MetI-like"/>
    <property type="match status" value="1"/>
</dbReference>
<organism evidence="10 11">
    <name type="scientific">Caldimonas mangrovi</name>
    <dbReference type="NCBI Taxonomy" id="2944811"/>
    <lineage>
        <taxon>Bacteria</taxon>
        <taxon>Pseudomonadati</taxon>
        <taxon>Pseudomonadota</taxon>
        <taxon>Betaproteobacteria</taxon>
        <taxon>Burkholderiales</taxon>
        <taxon>Sphaerotilaceae</taxon>
        <taxon>Caldimonas</taxon>
    </lineage>
</organism>
<name>A0ABT0YIW9_9BURK</name>
<evidence type="ECO:0000313" key="10">
    <source>
        <dbReference type="EMBL" id="MCM5678665.1"/>
    </source>
</evidence>
<feature type="transmembrane region" description="Helical" evidence="7">
    <location>
        <begin position="130"/>
        <end position="152"/>
    </location>
</feature>
<dbReference type="PANTHER" id="PTHR30151:SF0">
    <property type="entry name" value="ABC TRANSPORTER PERMEASE PROTEIN MJ0413-RELATED"/>
    <property type="match status" value="1"/>
</dbReference>
<feature type="transmembrane region" description="Helical" evidence="7">
    <location>
        <begin position="279"/>
        <end position="307"/>
    </location>
</feature>
<comment type="similarity">
    <text evidence="7">Belongs to the binding-protein-dependent transport system permease family.</text>
</comment>
<dbReference type="Pfam" id="PF00528">
    <property type="entry name" value="BPD_transp_1"/>
    <property type="match status" value="1"/>
</dbReference>
<evidence type="ECO:0000256" key="1">
    <source>
        <dbReference type="ARBA" id="ARBA00004651"/>
    </source>
</evidence>
<evidence type="ECO:0000256" key="7">
    <source>
        <dbReference type="RuleBase" id="RU363032"/>
    </source>
</evidence>
<dbReference type="Proteomes" id="UP001165541">
    <property type="component" value="Unassembled WGS sequence"/>
</dbReference>
<reference evidence="10" key="1">
    <citation type="submission" date="2022-05" db="EMBL/GenBank/DDBJ databases">
        <title>Schlegelella sp. nov., isolated from mangrove soil.</title>
        <authorList>
            <person name="Liu Y."/>
            <person name="Ge X."/>
            <person name="Liu W."/>
        </authorList>
    </citation>
    <scope>NUCLEOTIDE SEQUENCE</scope>
    <source>
        <strain evidence="10">S2-27</strain>
    </source>
</reference>
<dbReference type="RefSeq" id="WP_251776803.1">
    <property type="nucleotide sequence ID" value="NZ_JAMKFE010000002.1"/>
</dbReference>
<keyword evidence="11" id="KW-1185">Reference proteome</keyword>
<evidence type="ECO:0000256" key="4">
    <source>
        <dbReference type="ARBA" id="ARBA00022692"/>
    </source>
</evidence>
<gene>
    <name evidence="10" type="ORF">M8A51_03855</name>
</gene>
<protein>
    <submittedName>
        <fullName evidence="10">ABC transporter permease</fullName>
    </submittedName>
</protein>
<dbReference type="InterPro" id="IPR000515">
    <property type="entry name" value="MetI-like"/>
</dbReference>
<comment type="subcellular location">
    <subcellularLocation>
        <location evidence="1 7">Cell membrane</location>
        <topology evidence="1 7">Multi-pass membrane protein</topology>
    </subcellularLocation>
</comment>
<dbReference type="PANTHER" id="PTHR30151">
    <property type="entry name" value="ALKANE SULFONATE ABC TRANSPORTER-RELATED, MEMBRANE SUBUNIT"/>
    <property type="match status" value="1"/>
</dbReference>
<evidence type="ECO:0000256" key="8">
    <source>
        <dbReference type="SAM" id="MobiDB-lite"/>
    </source>
</evidence>
<feature type="domain" description="ABC transmembrane type-1" evidence="9">
    <location>
        <begin position="123"/>
        <end position="307"/>
    </location>
</feature>
<feature type="transmembrane region" description="Helical" evidence="7">
    <location>
        <begin position="188"/>
        <end position="208"/>
    </location>
</feature>
<evidence type="ECO:0000313" key="11">
    <source>
        <dbReference type="Proteomes" id="UP001165541"/>
    </source>
</evidence>
<evidence type="ECO:0000256" key="6">
    <source>
        <dbReference type="ARBA" id="ARBA00023136"/>
    </source>
</evidence>
<keyword evidence="3" id="KW-1003">Cell membrane</keyword>
<keyword evidence="6 7" id="KW-0472">Membrane</keyword>
<dbReference type="CDD" id="cd06261">
    <property type="entry name" value="TM_PBP2"/>
    <property type="match status" value="1"/>
</dbReference>
<evidence type="ECO:0000256" key="5">
    <source>
        <dbReference type="ARBA" id="ARBA00022989"/>
    </source>
</evidence>
<sequence length="323" mass="34736">MQAAKLLKPGYAGSDGPGDSTHAEATVTTLPTQVTVQAVPPPPLPLAAPAAAAPVHRLRAWVKDHLAAHLLSAASIGAMLLFWHLATTYRWDFYIRFNNIPTPADVLAKVVEVFSTDKFATNIALSVRRILLGFAVAAALGMALGIAIGRYRWVRHLTFPAMEVLRPIPAIAWVPMSIMLWPDNEVSIVFITFLGAFFPILLNTVHGVEAIDPVLLRAGRTLGAREPALLWHVVLPGALPHIFTGLAVGMGVAWVSLIAAEMISGQFGIGYFTWEAYALITYAEIALGMITIGVLGLLCSGAIRLVARTTMPWQAYSSKGSRT</sequence>
<evidence type="ECO:0000259" key="9">
    <source>
        <dbReference type="PROSITE" id="PS50928"/>
    </source>
</evidence>
<feature type="region of interest" description="Disordered" evidence="8">
    <location>
        <begin position="1"/>
        <end position="23"/>
    </location>
</feature>
<dbReference type="SUPFAM" id="SSF161098">
    <property type="entry name" value="MetI-like"/>
    <property type="match status" value="1"/>
</dbReference>
<feature type="transmembrane region" description="Helical" evidence="7">
    <location>
        <begin position="229"/>
        <end position="259"/>
    </location>
</feature>
<comment type="caution">
    <text evidence="10">The sequence shown here is derived from an EMBL/GenBank/DDBJ whole genome shotgun (WGS) entry which is preliminary data.</text>
</comment>
<dbReference type="InterPro" id="IPR035906">
    <property type="entry name" value="MetI-like_sf"/>
</dbReference>
<keyword evidence="5 7" id="KW-1133">Transmembrane helix</keyword>
<dbReference type="PROSITE" id="PS50928">
    <property type="entry name" value="ABC_TM1"/>
    <property type="match status" value="1"/>
</dbReference>
<accession>A0ABT0YIW9</accession>